<keyword evidence="4" id="KW-0548">Nucleotidyltransferase</keyword>
<keyword evidence="5" id="KW-0693">Viral RNA replication</keyword>
<evidence type="ECO:0000256" key="7">
    <source>
        <dbReference type="ARBA" id="ARBA00048744"/>
    </source>
</evidence>
<evidence type="ECO:0000256" key="6">
    <source>
        <dbReference type="ARBA" id="ARBA00030248"/>
    </source>
</evidence>
<organism evidence="8">
    <name type="scientific">Leviviridae sp</name>
    <dbReference type="NCBI Taxonomy" id="2027243"/>
    <lineage>
        <taxon>Viruses</taxon>
        <taxon>Riboviria</taxon>
        <taxon>Orthornavirae</taxon>
        <taxon>Lenarviricota</taxon>
        <taxon>Leviviricetes</taxon>
        <taxon>Norzivirales</taxon>
        <taxon>Fiersviridae</taxon>
    </lineage>
</organism>
<gene>
    <name evidence="8" type="ORF">H2RhizoL4918792_000001</name>
</gene>
<protein>
    <recommendedName>
        <fullName evidence="1">RNA-directed RNA polymerase</fullName>
        <ecNumber evidence="1">2.7.7.48</ecNumber>
    </recommendedName>
    <alternativeName>
        <fullName evidence="6">RNA replicase beta chain</fullName>
    </alternativeName>
</protein>
<keyword evidence="3" id="KW-0808">Transferase</keyword>
<evidence type="ECO:0000256" key="5">
    <source>
        <dbReference type="ARBA" id="ARBA00022953"/>
    </source>
</evidence>
<dbReference type="InterPro" id="IPR005093">
    <property type="entry name" value="RNArep_beta"/>
</dbReference>
<accession>A0A514CZJ0</accession>
<dbReference type="GO" id="GO:0003968">
    <property type="term" value="F:RNA-directed RNA polymerase activity"/>
    <property type="evidence" value="ECO:0007669"/>
    <property type="project" value="UniProtKB-KW"/>
</dbReference>
<evidence type="ECO:0000256" key="1">
    <source>
        <dbReference type="ARBA" id="ARBA00012494"/>
    </source>
</evidence>
<evidence type="ECO:0000256" key="2">
    <source>
        <dbReference type="ARBA" id="ARBA00022484"/>
    </source>
</evidence>
<dbReference type="GO" id="GO:0039694">
    <property type="term" value="P:viral RNA genome replication"/>
    <property type="evidence" value="ECO:0007669"/>
    <property type="project" value="InterPro"/>
</dbReference>
<evidence type="ECO:0000313" key="8">
    <source>
        <dbReference type="EMBL" id="QDH86777.1"/>
    </source>
</evidence>
<dbReference type="Pfam" id="PF03431">
    <property type="entry name" value="RNA_replicase_B"/>
    <property type="match status" value="1"/>
</dbReference>
<sequence>MDLLEHFGARVGRQKSFWTGRFRESCGKEYYNGHDVSIVKVRKVFPSHRQHVAEVQSIVSLRNQFYEHGCWSTAGWLDGQIKKVLKYFPNVLPTSSALGRVSFLGYLQERECEHLHRPLVKAHVVSSVSPRDPLDGTGALLKYFLKRGSEPAFDGRHLERAGRPRTVRIKTRWVTPY</sequence>
<comment type="catalytic activity">
    <reaction evidence="7">
        <text>RNA(n) + a ribonucleoside 5'-triphosphate = RNA(n+1) + diphosphate</text>
        <dbReference type="Rhea" id="RHEA:21248"/>
        <dbReference type="Rhea" id="RHEA-COMP:14527"/>
        <dbReference type="Rhea" id="RHEA-COMP:17342"/>
        <dbReference type="ChEBI" id="CHEBI:33019"/>
        <dbReference type="ChEBI" id="CHEBI:61557"/>
        <dbReference type="ChEBI" id="CHEBI:140395"/>
        <dbReference type="EC" id="2.7.7.48"/>
    </reaction>
</comment>
<reference evidence="8" key="1">
    <citation type="submission" date="2019-05" db="EMBL/GenBank/DDBJ databases">
        <title>Metatranscriptomic reconstruction reveals RNA viruses with the potential to shape carbon cycling in soil.</title>
        <authorList>
            <person name="Starr E.P."/>
            <person name="Nuccio E."/>
            <person name="Pett-Ridge J."/>
            <person name="Banfield J.F."/>
            <person name="Firestone M.K."/>
        </authorList>
    </citation>
    <scope>NUCLEOTIDE SEQUENCE</scope>
    <source>
        <strain evidence="8">H2_Rhizo_Litter_49_scaffold_18792</strain>
    </source>
</reference>
<name>A0A514CZJ0_9VIRU</name>
<evidence type="ECO:0000256" key="4">
    <source>
        <dbReference type="ARBA" id="ARBA00022695"/>
    </source>
</evidence>
<evidence type="ECO:0000256" key="3">
    <source>
        <dbReference type="ARBA" id="ARBA00022679"/>
    </source>
</evidence>
<proteinExistence type="predicted"/>
<dbReference type="EMBL" id="MN032923">
    <property type="protein sequence ID" value="QDH86777.1"/>
    <property type="molecule type" value="Genomic_RNA"/>
</dbReference>
<dbReference type="EC" id="2.7.7.48" evidence="1"/>
<keyword evidence="2 8" id="KW-0696">RNA-directed RNA polymerase</keyword>